<proteinExistence type="predicted"/>
<dbReference type="InParanoid" id="F6I5A5"/>
<dbReference type="PaxDb" id="29760-VIT_15s0024g01940.t01"/>
<accession>F6I5A5</accession>
<dbReference type="EMBL" id="FN596748">
    <property type="protein sequence ID" value="CCB62123.1"/>
    <property type="molecule type" value="Genomic_DNA"/>
</dbReference>
<evidence type="ECO:0000313" key="1">
    <source>
        <dbReference type="EMBL" id="CCB62123.1"/>
    </source>
</evidence>
<reference evidence="2" key="1">
    <citation type="journal article" date="2007" name="Nature">
        <title>The grapevine genome sequence suggests ancestral hexaploidization in major angiosperm phyla.</title>
        <authorList>
            <consortium name="The French-Italian Public Consortium for Grapevine Genome Characterization."/>
            <person name="Jaillon O."/>
            <person name="Aury J.-M."/>
            <person name="Noel B."/>
            <person name="Policriti A."/>
            <person name="Clepet C."/>
            <person name="Casagrande A."/>
            <person name="Choisne N."/>
            <person name="Aubourg S."/>
            <person name="Vitulo N."/>
            <person name="Jubin C."/>
            <person name="Vezzi A."/>
            <person name="Legeai F."/>
            <person name="Hugueney P."/>
            <person name="Dasilva C."/>
            <person name="Horner D."/>
            <person name="Mica E."/>
            <person name="Jublot D."/>
            <person name="Poulain J."/>
            <person name="Bruyere C."/>
            <person name="Billault A."/>
            <person name="Segurens B."/>
            <person name="Gouyvenoux M."/>
            <person name="Ugarte E."/>
            <person name="Cattonaro F."/>
            <person name="Anthouard V."/>
            <person name="Vico V."/>
            <person name="Del Fabbro C."/>
            <person name="Alaux M."/>
            <person name="Di Gaspero G."/>
            <person name="Dumas V."/>
            <person name="Felice N."/>
            <person name="Paillard S."/>
            <person name="Juman I."/>
            <person name="Moroldo M."/>
            <person name="Scalabrin S."/>
            <person name="Canaguier A."/>
            <person name="Le Clainche I."/>
            <person name="Malacrida G."/>
            <person name="Durand E."/>
            <person name="Pesole G."/>
            <person name="Laucou V."/>
            <person name="Chatelet P."/>
            <person name="Merdinoglu D."/>
            <person name="Delledonne M."/>
            <person name="Pezzotti M."/>
            <person name="Lecharny A."/>
            <person name="Scarpelli C."/>
            <person name="Artiguenave F."/>
            <person name="Pe M.E."/>
            <person name="Valle G."/>
            <person name="Morgante M."/>
            <person name="Caboche M."/>
            <person name="Adam-Blondon A.-F."/>
            <person name="Weissenbach J."/>
            <person name="Quetier F."/>
            <person name="Wincker P."/>
        </authorList>
    </citation>
    <scope>NUCLEOTIDE SEQUENCE [LARGE SCALE GENOMIC DNA]</scope>
    <source>
        <strain evidence="2">cv. Pinot noir / PN40024</strain>
    </source>
</reference>
<dbReference type="AlphaFoldDB" id="F6I5A5"/>
<dbReference type="HOGENOM" id="CLU_2113411_0_0_1"/>
<gene>
    <name evidence="1" type="ordered locus">VIT_15s0024g01940</name>
</gene>
<name>F6I5A5_VITVI</name>
<organism evidence="1 2">
    <name type="scientific">Vitis vinifera</name>
    <name type="common">Grape</name>
    <dbReference type="NCBI Taxonomy" id="29760"/>
    <lineage>
        <taxon>Eukaryota</taxon>
        <taxon>Viridiplantae</taxon>
        <taxon>Streptophyta</taxon>
        <taxon>Embryophyta</taxon>
        <taxon>Tracheophyta</taxon>
        <taxon>Spermatophyta</taxon>
        <taxon>Magnoliopsida</taxon>
        <taxon>eudicotyledons</taxon>
        <taxon>Gunneridae</taxon>
        <taxon>Pentapetalae</taxon>
        <taxon>rosids</taxon>
        <taxon>Vitales</taxon>
        <taxon>Vitaceae</taxon>
        <taxon>Viteae</taxon>
        <taxon>Vitis</taxon>
    </lineage>
</organism>
<sequence>MYKTKEILNQSSQTTKKILKKIMQDKIHDNRRGGGWAWPRGRQGVACKVLVDHARGAFAGNSGAWTWGRRRNWTRLQRLQDNINSFLLPLFFLSIRNPTSMVWLDTQKKNNCSDS</sequence>
<dbReference type="Proteomes" id="UP000009183">
    <property type="component" value="Chromosome 15"/>
</dbReference>
<keyword evidence="2" id="KW-1185">Reference proteome</keyword>
<protein>
    <submittedName>
        <fullName evidence="1">Uncharacterized protein</fullName>
    </submittedName>
</protein>
<evidence type="ECO:0000313" key="2">
    <source>
        <dbReference type="Proteomes" id="UP000009183"/>
    </source>
</evidence>